<dbReference type="GO" id="GO:0008270">
    <property type="term" value="F:zinc ion binding"/>
    <property type="evidence" value="ECO:0007669"/>
    <property type="project" value="InterPro"/>
</dbReference>
<dbReference type="InterPro" id="IPR036875">
    <property type="entry name" value="Znf_CCHC_sf"/>
</dbReference>
<dbReference type="Proteomes" id="UP000187406">
    <property type="component" value="Unassembled WGS sequence"/>
</dbReference>
<dbReference type="SMART" id="SM00343">
    <property type="entry name" value="ZnF_C2HC"/>
    <property type="match status" value="2"/>
</dbReference>
<evidence type="ECO:0000259" key="1">
    <source>
        <dbReference type="SMART" id="SM00343"/>
    </source>
</evidence>
<comment type="caution">
    <text evidence="2">The sequence shown here is derived from an EMBL/GenBank/DDBJ whole genome shotgun (WGS) entry which is preliminary data.</text>
</comment>
<evidence type="ECO:0000313" key="3">
    <source>
        <dbReference type="Proteomes" id="UP000187406"/>
    </source>
</evidence>
<dbReference type="OrthoDB" id="7608935at2759"/>
<keyword evidence="3" id="KW-1185">Reference proteome</keyword>
<dbReference type="AlphaFoldDB" id="A0A1Q3B537"/>
<dbReference type="SUPFAM" id="SSF57756">
    <property type="entry name" value="Retrovirus zinc finger-like domains"/>
    <property type="match status" value="1"/>
</dbReference>
<sequence length="113" mass="12984">TFSKFFTSSDKLDRLLGVQRCVFDRAGLGFNKLNTVKHFEILLDRKKIDNVVSCKFCGKNGHIPSKCWNKNHLVSCNFCGKIGHISSVCWHRKYRINVKTIWVLKGSIPTNLK</sequence>
<dbReference type="Gene3D" id="4.10.60.10">
    <property type="entry name" value="Zinc finger, CCHC-type"/>
    <property type="match status" value="1"/>
</dbReference>
<evidence type="ECO:0000313" key="2">
    <source>
        <dbReference type="EMBL" id="GAV63141.1"/>
    </source>
</evidence>
<dbReference type="EMBL" id="BDDD01000297">
    <property type="protein sequence ID" value="GAV63141.1"/>
    <property type="molecule type" value="Genomic_DNA"/>
</dbReference>
<gene>
    <name evidence="2" type="ORF">CFOL_v3_06661</name>
</gene>
<name>A0A1Q3B537_CEPFO</name>
<reference evidence="3" key="1">
    <citation type="submission" date="2016-04" db="EMBL/GenBank/DDBJ databases">
        <title>Cephalotus genome sequencing.</title>
        <authorList>
            <person name="Fukushima K."/>
            <person name="Hasebe M."/>
            <person name="Fang X."/>
        </authorList>
    </citation>
    <scope>NUCLEOTIDE SEQUENCE [LARGE SCALE GENOMIC DNA]</scope>
    <source>
        <strain evidence="3">cv. St1</strain>
    </source>
</reference>
<feature type="domain" description="CCHC-type" evidence="1">
    <location>
        <begin position="75"/>
        <end position="91"/>
    </location>
</feature>
<proteinExistence type="predicted"/>
<dbReference type="GO" id="GO:0003676">
    <property type="term" value="F:nucleic acid binding"/>
    <property type="evidence" value="ECO:0007669"/>
    <property type="project" value="InterPro"/>
</dbReference>
<dbReference type="InParanoid" id="A0A1Q3B537"/>
<accession>A0A1Q3B537</accession>
<dbReference type="InterPro" id="IPR001878">
    <property type="entry name" value="Znf_CCHC"/>
</dbReference>
<feature type="non-terminal residue" evidence="2">
    <location>
        <position position="1"/>
    </location>
</feature>
<protein>
    <submittedName>
        <fullName evidence="2">Zf-CCHC domain-containing protein</fullName>
    </submittedName>
</protein>
<organism evidence="2 3">
    <name type="scientific">Cephalotus follicularis</name>
    <name type="common">Albany pitcher plant</name>
    <dbReference type="NCBI Taxonomy" id="3775"/>
    <lineage>
        <taxon>Eukaryota</taxon>
        <taxon>Viridiplantae</taxon>
        <taxon>Streptophyta</taxon>
        <taxon>Embryophyta</taxon>
        <taxon>Tracheophyta</taxon>
        <taxon>Spermatophyta</taxon>
        <taxon>Magnoliopsida</taxon>
        <taxon>eudicotyledons</taxon>
        <taxon>Gunneridae</taxon>
        <taxon>Pentapetalae</taxon>
        <taxon>rosids</taxon>
        <taxon>fabids</taxon>
        <taxon>Oxalidales</taxon>
        <taxon>Cephalotaceae</taxon>
        <taxon>Cephalotus</taxon>
    </lineage>
</organism>
<feature type="domain" description="CCHC-type" evidence="1">
    <location>
        <begin position="53"/>
        <end position="69"/>
    </location>
</feature>